<name>A0A2T5J0J8_9GAMM</name>
<protein>
    <submittedName>
        <fullName evidence="2">HK97 family phage portal protein</fullName>
    </submittedName>
</protein>
<comment type="caution">
    <text evidence="2">The sequence shown here is derived from an EMBL/GenBank/DDBJ whole genome shotgun (WGS) entry which is preliminary data.</text>
</comment>
<dbReference type="OrthoDB" id="9765386at2"/>
<organism evidence="2 3">
    <name type="scientific">Agitococcus lubricus</name>
    <dbReference type="NCBI Taxonomy" id="1077255"/>
    <lineage>
        <taxon>Bacteria</taxon>
        <taxon>Pseudomonadati</taxon>
        <taxon>Pseudomonadota</taxon>
        <taxon>Gammaproteobacteria</taxon>
        <taxon>Moraxellales</taxon>
        <taxon>Moraxellaceae</taxon>
        <taxon>Agitococcus</taxon>
    </lineage>
</organism>
<evidence type="ECO:0000256" key="1">
    <source>
        <dbReference type="SAM" id="MobiDB-lite"/>
    </source>
</evidence>
<proteinExistence type="predicted"/>
<reference evidence="2 3" key="1">
    <citation type="submission" date="2018-04" db="EMBL/GenBank/DDBJ databases">
        <title>Genomic Encyclopedia of Archaeal and Bacterial Type Strains, Phase II (KMG-II): from individual species to whole genera.</title>
        <authorList>
            <person name="Goeker M."/>
        </authorList>
    </citation>
    <scope>NUCLEOTIDE SEQUENCE [LARGE SCALE GENOMIC DNA]</scope>
    <source>
        <strain evidence="2 3">DSM 5822</strain>
    </source>
</reference>
<feature type="region of interest" description="Disordered" evidence="1">
    <location>
        <begin position="360"/>
        <end position="383"/>
    </location>
</feature>
<evidence type="ECO:0000313" key="2">
    <source>
        <dbReference type="EMBL" id="PTQ89806.1"/>
    </source>
</evidence>
<dbReference type="AlphaFoldDB" id="A0A2T5J0J8"/>
<accession>A0A2T5J0J8</accession>
<sequence length="407" mass="44827">MTVWTSIASWFGLAPAEPKRGRQYASSGGATAKPVTFDTAMTVSAVFACIRLLAETVSSLPLNMYKLDAEGNRTLETKHELIKLLKHRPNRRQTRIEFFEQLMLNLVSSGNAYVLLGYVGKRLVSLQVINSGSIEPELLANGDLVYHWTQSDGTRKRLTEAEVWHVRLFGSGLVGLSPLSHAKKAIGVALAGDEKITHLMSNGAKPTGTLLATNWPTKEQRDALRTEMNGLINGDQTELAVLGGGMKFEAMSLTPEDLELLATRRFSLEEICRAFGVPSVLVNDLSASTVWGSGIDSIISGFYKFVLRTYLEKLEISMVVNLLPRTEWESYELEFDADAILRANLKDRVEATSKQVLSGYMTPNEARKSEGRQPKPNGDQLLVPSNMTTIDKILAVVPARSKGDINE</sequence>
<dbReference type="InterPro" id="IPR006944">
    <property type="entry name" value="Phage/GTA_portal"/>
</dbReference>
<dbReference type="NCBIfam" id="TIGR01537">
    <property type="entry name" value="portal_HK97"/>
    <property type="match status" value="1"/>
</dbReference>
<dbReference type="RefSeq" id="WP_107865321.1">
    <property type="nucleotide sequence ID" value="NZ_QAON01000005.1"/>
</dbReference>
<dbReference type="Pfam" id="PF04860">
    <property type="entry name" value="Phage_portal"/>
    <property type="match status" value="1"/>
</dbReference>
<keyword evidence="3" id="KW-1185">Reference proteome</keyword>
<evidence type="ECO:0000313" key="3">
    <source>
        <dbReference type="Proteomes" id="UP000244223"/>
    </source>
</evidence>
<gene>
    <name evidence="2" type="ORF">C8N29_105133</name>
</gene>
<dbReference type="EMBL" id="QAON01000005">
    <property type="protein sequence ID" value="PTQ89806.1"/>
    <property type="molecule type" value="Genomic_DNA"/>
</dbReference>
<dbReference type="InterPro" id="IPR006427">
    <property type="entry name" value="Portal_HK97"/>
</dbReference>
<dbReference type="Proteomes" id="UP000244223">
    <property type="component" value="Unassembled WGS sequence"/>
</dbReference>